<dbReference type="AlphaFoldDB" id="A0A553BMZ8"/>
<protein>
    <recommendedName>
        <fullName evidence="6">Prepilin-type N-terminal cleavage/methylation domain-containing protein</fullName>
    </recommendedName>
</protein>
<evidence type="ECO:0000313" key="4">
    <source>
        <dbReference type="Proteomes" id="UP000318528"/>
    </source>
</evidence>
<evidence type="ECO:0000313" key="3">
    <source>
        <dbReference type="EMBL" id="TRX09627.1"/>
    </source>
</evidence>
<evidence type="ECO:0000313" key="5">
    <source>
        <dbReference type="Proteomes" id="UP000318669"/>
    </source>
</evidence>
<gene>
    <name evidence="3" type="ORF">FNW11_08985</name>
    <name evidence="2" type="ORF">FNW12_17055</name>
</gene>
<dbReference type="Proteomes" id="UP000318669">
    <property type="component" value="Unassembled WGS sequence"/>
</dbReference>
<name>A0A553BMZ8_9FLAO</name>
<comment type="caution">
    <text evidence="3">The sequence shown here is derived from an EMBL/GenBank/DDBJ whole genome shotgun (WGS) entry which is preliminary data.</text>
</comment>
<sequence>MFKPIMNNKNSIPAFSLIEAIVSMAITAIIMGIVFVIFSIVTERMLDYKNQNELVNDLNRLTYSVNKDIFENEKMEVIENEVIFNGYAGETVKYNFQEEYILRSKEAFIDTFKIKLNQIVIDSVKNKSQRIVFQKLKLNVEVNEREMDLKFYKRVYANELLQAIKE</sequence>
<reference evidence="4 5" key="1">
    <citation type="submission" date="2019-07" db="EMBL/GenBank/DDBJ databases">
        <title>Novel species of Flavobacterium.</title>
        <authorList>
            <person name="Liu Q."/>
            <person name="Xin Y.-H."/>
        </authorList>
    </citation>
    <scope>NUCLEOTIDE SEQUENCE [LARGE SCALE GENOMIC DNA]</scope>
    <source>
        <strain evidence="2 4">GSP39</strain>
        <strain evidence="3 5">GSR22</strain>
    </source>
</reference>
<dbReference type="OrthoDB" id="1365376at2"/>
<dbReference type="Proteomes" id="UP000318528">
    <property type="component" value="Unassembled WGS sequence"/>
</dbReference>
<dbReference type="EMBL" id="VJZN01000049">
    <property type="protein sequence ID" value="TRX01490.1"/>
    <property type="molecule type" value="Genomic_DNA"/>
</dbReference>
<evidence type="ECO:0000256" key="1">
    <source>
        <dbReference type="SAM" id="Phobius"/>
    </source>
</evidence>
<evidence type="ECO:0000313" key="2">
    <source>
        <dbReference type="EMBL" id="TRX01490.1"/>
    </source>
</evidence>
<dbReference type="EMBL" id="VJZL01000013">
    <property type="protein sequence ID" value="TRX09627.1"/>
    <property type="molecule type" value="Genomic_DNA"/>
</dbReference>
<keyword evidence="1" id="KW-1133">Transmembrane helix</keyword>
<proteinExistence type="predicted"/>
<keyword evidence="1" id="KW-0812">Transmembrane</keyword>
<keyword evidence="1" id="KW-0472">Membrane</keyword>
<accession>A0A553BMZ8</accession>
<feature type="transmembrane region" description="Helical" evidence="1">
    <location>
        <begin position="20"/>
        <end position="41"/>
    </location>
</feature>
<keyword evidence="4" id="KW-1185">Reference proteome</keyword>
<dbReference type="RefSeq" id="WP_143388896.1">
    <property type="nucleotide sequence ID" value="NZ_VJZL01000013.1"/>
</dbReference>
<organism evidence="3 5">
    <name type="scientific">Flavobacterium gawalongense</name>
    <dbReference type="NCBI Taxonomy" id="2594432"/>
    <lineage>
        <taxon>Bacteria</taxon>
        <taxon>Pseudomonadati</taxon>
        <taxon>Bacteroidota</taxon>
        <taxon>Flavobacteriia</taxon>
        <taxon>Flavobacteriales</taxon>
        <taxon>Flavobacteriaceae</taxon>
        <taxon>Flavobacterium</taxon>
    </lineage>
</organism>
<evidence type="ECO:0008006" key="6">
    <source>
        <dbReference type="Google" id="ProtNLM"/>
    </source>
</evidence>